<dbReference type="EMBL" id="VWPK01000004">
    <property type="protein sequence ID" value="KAA5613781.1"/>
    <property type="molecule type" value="Genomic_DNA"/>
</dbReference>
<evidence type="ECO:0000313" key="3">
    <source>
        <dbReference type="Proteomes" id="UP000325255"/>
    </source>
</evidence>
<name>A0A5M6IZT5_9PROT</name>
<feature type="region of interest" description="Disordered" evidence="1">
    <location>
        <begin position="1"/>
        <end position="91"/>
    </location>
</feature>
<reference evidence="2 3" key="1">
    <citation type="submission" date="2019-09" db="EMBL/GenBank/DDBJ databases">
        <title>Genome sequence of Rhodovastum atsumiense, a diverse member of the Acetobacteraceae family of non-sulfur purple photosynthetic bacteria.</title>
        <authorList>
            <person name="Meyer T."/>
            <person name="Kyndt J."/>
        </authorList>
    </citation>
    <scope>NUCLEOTIDE SEQUENCE [LARGE SCALE GENOMIC DNA]</scope>
    <source>
        <strain evidence="2 3">DSM 21279</strain>
    </source>
</reference>
<sequence length="164" mass="17264">MTDPHPQATAPGPDEAQGQPWPGGAYPPPPPPYGWYGPPPGQWHAPHGHPAGYPHWHPGTAPGWYPPPGYGPAPAVDPSRAGGPATPWHHGQHHDLLTGMLVGAAAAALLSNEAVQRTLIRSLVSAWAGVQGGLEEVKERFRDAEAELRQTAGMPPTDGTPPQR</sequence>
<accession>A0A5M6IZT5</accession>
<evidence type="ECO:0000313" key="2">
    <source>
        <dbReference type="EMBL" id="KAA5613781.1"/>
    </source>
</evidence>
<dbReference type="RefSeq" id="WP_150039164.1">
    <property type="nucleotide sequence ID" value="NZ_OW485601.1"/>
</dbReference>
<organism evidence="2 3">
    <name type="scientific">Rhodovastum atsumiense</name>
    <dbReference type="NCBI Taxonomy" id="504468"/>
    <lineage>
        <taxon>Bacteria</taxon>
        <taxon>Pseudomonadati</taxon>
        <taxon>Pseudomonadota</taxon>
        <taxon>Alphaproteobacteria</taxon>
        <taxon>Acetobacterales</taxon>
        <taxon>Acetobacteraceae</taxon>
        <taxon>Rhodovastum</taxon>
    </lineage>
</organism>
<feature type="compositionally biased region" description="Pro residues" evidence="1">
    <location>
        <begin position="25"/>
        <end position="41"/>
    </location>
</feature>
<dbReference type="OrthoDB" id="5772916at2"/>
<evidence type="ECO:0000256" key="1">
    <source>
        <dbReference type="SAM" id="MobiDB-lite"/>
    </source>
</evidence>
<evidence type="ECO:0008006" key="4">
    <source>
        <dbReference type="Google" id="ProtNLM"/>
    </source>
</evidence>
<feature type="compositionally biased region" description="Low complexity" evidence="1">
    <location>
        <begin position="42"/>
        <end position="63"/>
    </location>
</feature>
<comment type="caution">
    <text evidence="2">The sequence shown here is derived from an EMBL/GenBank/DDBJ whole genome shotgun (WGS) entry which is preliminary data.</text>
</comment>
<proteinExistence type="predicted"/>
<keyword evidence="3" id="KW-1185">Reference proteome</keyword>
<gene>
    <name evidence="2" type="ORF">F1189_03120</name>
</gene>
<dbReference type="AlphaFoldDB" id="A0A5M6IZT5"/>
<dbReference type="Proteomes" id="UP000325255">
    <property type="component" value="Unassembled WGS sequence"/>
</dbReference>
<protein>
    <recommendedName>
        <fullName evidence="4">YtxH domain-containing protein</fullName>
    </recommendedName>
</protein>